<feature type="domain" description="TIR" evidence="4">
    <location>
        <begin position="14"/>
        <end position="174"/>
    </location>
</feature>
<evidence type="ECO:0000256" key="2">
    <source>
        <dbReference type="ARBA" id="ARBA00022737"/>
    </source>
</evidence>
<sequence length="983" mass="111801">MGNARANSGIAKGGHFDVFLNFRGSDTRNTFTDCLYEFMNHKGIRIFRDEEMLGPGKNISEILGAVECSQIYIPIFSRGYTSSRWCLRELTCMLECSCRSTRKDILPVFYDVEPSDVKLETELYNSALNKHEEELGCTEVKPWKDALTKVAGIKGWCLKGQRHGKVIADITEKVLQKITIRQRYLPTDLVGIDDHVEAIKKLLSCDTSGVRFVIIHGIGGIGKTALAETVFSQISSQFEGHSFLSNINESSSCCGIVKMQRKLVADLFGFSLRETIDCKEGNSTIKEILPNKRVLLVLDDMDKKDQFFNEVMNSYSYDPGSRIIITTRDFLMTNVDGLEENILQQSRQIFLFEMKEMHFDHALLLFNKHAFHTDSAPCELYDLSREVVELTGGLPLALEVIGSHLRTISRAKWTTTLTKLKEVPHEKVQQRLKISYDALGCEGQQIFLDIACFLVNKKKNNAMHMWEACSFYPEVEIEVLIHKSLIKINQDRIWMHNQLRDLGRDIVRQENIRNPGDRSRSWFLKMSQAKKGAKNMVALTPRRSRHNFTCEDFTNLKNARFLKLYGGNFAGTCEDILPELRWLCWRNCPSQLLANNFVLNHLVVLNLSGNITTEKWSGWVEIMVASELKVLKIAGSMSLIKTPRFSEFMSLERLVLKDFQMLAEIDPSIGELQRLKYLKIKWCPHLKELPKEIGYSIGNIRGLSRLVMEDTGLVELPETIKGLVDLKHLCMVNCTCLNSLSDAIGELKSLIELDLSGTTIGNLPRFIWNFEHRTLRMNSIGIRIHLMRDLPMQGQSARHLPHSISNLRGFPSLSMDNTRSVEFLGIVNGRGDVESSPSLNRTTLNSLRDAVGEIRTATELYQSGTAIGQLPSAIRKLLSCDTSGVQCPIIYGIDGIRKMTIAKTIFNQLSSHFEAHSFLSTIQESSNCYGIVRMQRKSVADLFGFFLRETIDRKKEIIRSKKYYPTSASYLEIQADWGFLRWP</sequence>
<dbReference type="Pfam" id="PF01582">
    <property type="entry name" value="TIR"/>
    <property type="match status" value="1"/>
</dbReference>
<dbReference type="InterPro" id="IPR035897">
    <property type="entry name" value="Toll_tir_struct_dom_sf"/>
</dbReference>
<evidence type="ECO:0000313" key="6">
    <source>
        <dbReference type="Proteomes" id="UP001634007"/>
    </source>
</evidence>
<keyword evidence="2" id="KW-0677">Repeat</keyword>
<keyword evidence="1" id="KW-0433">Leucine-rich repeat</keyword>
<organism evidence="5 6">
    <name type="scientific">Eucalyptus globulus</name>
    <name type="common">Tasmanian blue gum</name>
    <dbReference type="NCBI Taxonomy" id="34317"/>
    <lineage>
        <taxon>Eukaryota</taxon>
        <taxon>Viridiplantae</taxon>
        <taxon>Streptophyta</taxon>
        <taxon>Embryophyta</taxon>
        <taxon>Tracheophyta</taxon>
        <taxon>Spermatophyta</taxon>
        <taxon>Magnoliopsida</taxon>
        <taxon>eudicotyledons</taxon>
        <taxon>Gunneridae</taxon>
        <taxon>Pentapetalae</taxon>
        <taxon>rosids</taxon>
        <taxon>malvids</taxon>
        <taxon>Myrtales</taxon>
        <taxon>Myrtaceae</taxon>
        <taxon>Myrtoideae</taxon>
        <taxon>Eucalypteae</taxon>
        <taxon>Eucalyptus</taxon>
    </lineage>
</organism>
<dbReference type="InterPro" id="IPR044974">
    <property type="entry name" value="Disease_R_plants"/>
</dbReference>
<dbReference type="InterPro" id="IPR002182">
    <property type="entry name" value="NB-ARC"/>
</dbReference>
<dbReference type="GO" id="GO:0051707">
    <property type="term" value="P:response to other organism"/>
    <property type="evidence" value="ECO:0007669"/>
    <property type="project" value="UniProtKB-ARBA"/>
</dbReference>
<evidence type="ECO:0000256" key="1">
    <source>
        <dbReference type="ARBA" id="ARBA00022614"/>
    </source>
</evidence>
<protein>
    <recommendedName>
        <fullName evidence="4">TIR domain-containing protein</fullName>
    </recommendedName>
</protein>
<dbReference type="PRINTS" id="PR00364">
    <property type="entry name" value="DISEASERSIST"/>
</dbReference>
<dbReference type="InterPro" id="IPR058192">
    <property type="entry name" value="WHD_ROQ1-like"/>
</dbReference>
<keyword evidence="6" id="KW-1185">Reference proteome</keyword>
<dbReference type="PANTHER" id="PTHR11017">
    <property type="entry name" value="LEUCINE-RICH REPEAT-CONTAINING PROTEIN"/>
    <property type="match status" value="1"/>
</dbReference>
<dbReference type="Gene3D" id="3.80.10.10">
    <property type="entry name" value="Ribonuclease Inhibitor"/>
    <property type="match status" value="2"/>
</dbReference>
<dbReference type="InterPro" id="IPR027417">
    <property type="entry name" value="P-loop_NTPase"/>
</dbReference>
<evidence type="ECO:0000313" key="5">
    <source>
        <dbReference type="EMBL" id="KAL3714775.1"/>
    </source>
</evidence>
<dbReference type="Gene3D" id="3.40.50.10140">
    <property type="entry name" value="Toll/interleukin-1 receptor homology (TIR) domain"/>
    <property type="match status" value="1"/>
</dbReference>
<dbReference type="GO" id="GO:0006952">
    <property type="term" value="P:defense response"/>
    <property type="evidence" value="ECO:0007669"/>
    <property type="project" value="UniProtKB-KW"/>
</dbReference>
<dbReference type="InterPro" id="IPR000157">
    <property type="entry name" value="TIR_dom"/>
</dbReference>
<dbReference type="SUPFAM" id="SSF52058">
    <property type="entry name" value="L domain-like"/>
    <property type="match status" value="1"/>
</dbReference>
<keyword evidence="3" id="KW-0611">Plant defense</keyword>
<reference evidence="5 6" key="1">
    <citation type="submission" date="2024-11" db="EMBL/GenBank/DDBJ databases">
        <title>Chromosome-level genome assembly of Eucalyptus globulus Labill. provides insights into its genome evolution.</title>
        <authorList>
            <person name="Li X."/>
        </authorList>
    </citation>
    <scope>NUCLEOTIDE SEQUENCE [LARGE SCALE GENOMIC DNA]</scope>
    <source>
        <strain evidence="5">CL2024</strain>
        <tissue evidence="5">Fresh tender leaves</tissue>
    </source>
</reference>
<dbReference type="SUPFAM" id="SSF52200">
    <property type="entry name" value="Toll/Interleukin receptor TIR domain"/>
    <property type="match status" value="1"/>
</dbReference>
<dbReference type="AlphaFoldDB" id="A0ABD3IIJ2"/>
<dbReference type="Gene3D" id="3.40.50.300">
    <property type="entry name" value="P-loop containing nucleotide triphosphate hydrolases"/>
    <property type="match status" value="1"/>
</dbReference>
<dbReference type="InterPro" id="IPR042197">
    <property type="entry name" value="Apaf_helical"/>
</dbReference>
<comment type="caution">
    <text evidence="5">The sequence shown here is derived from an EMBL/GenBank/DDBJ whole genome shotgun (WGS) entry which is preliminary data.</text>
</comment>
<dbReference type="InterPro" id="IPR032675">
    <property type="entry name" value="LRR_dom_sf"/>
</dbReference>
<accession>A0ABD3IIJ2</accession>
<gene>
    <name evidence="5" type="ORF">ACJRO7_006643</name>
</gene>
<proteinExistence type="predicted"/>
<dbReference type="PROSITE" id="PS50104">
    <property type="entry name" value="TIR"/>
    <property type="match status" value="1"/>
</dbReference>
<dbReference type="PANTHER" id="PTHR11017:SF570">
    <property type="entry name" value="DISEASE RESISTANCE PROTEIN (TIR-NBS CLASS)-RELATED"/>
    <property type="match status" value="1"/>
</dbReference>
<evidence type="ECO:0000256" key="3">
    <source>
        <dbReference type="ARBA" id="ARBA00022821"/>
    </source>
</evidence>
<dbReference type="InterPro" id="IPR036390">
    <property type="entry name" value="WH_DNA-bd_sf"/>
</dbReference>
<dbReference type="SUPFAM" id="SSF46785">
    <property type="entry name" value="Winged helix' DNA-binding domain"/>
    <property type="match status" value="1"/>
</dbReference>
<dbReference type="Gene3D" id="1.10.8.430">
    <property type="entry name" value="Helical domain of apoptotic protease-activating factors"/>
    <property type="match status" value="1"/>
</dbReference>
<dbReference type="SUPFAM" id="SSF52540">
    <property type="entry name" value="P-loop containing nucleoside triphosphate hydrolases"/>
    <property type="match status" value="1"/>
</dbReference>
<dbReference type="SMART" id="SM00255">
    <property type="entry name" value="TIR"/>
    <property type="match status" value="1"/>
</dbReference>
<dbReference type="Pfam" id="PF23598">
    <property type="entry name" value="LRR_14"/>
    <property type="match status" value="1"/>
</dbReference>
<dbReference type="Pfam" id="PF23282">
    <property type="entry name" value="WHD_ROQ1"/>
    <property type="match status" value="1"/>
</dbReference>
<dbReference type="Pfam" id="PF00931">
    <property type="entry name" value="NB-ARC"/>
    <property type="match status" value="1"/>
</dbReference>
<evidence type="ECO:0000259" key="4">
    <source>
        <dbReference type="PROSITE" id="PS50104"/>
    </source>
</evidence>
<dbReference type="InterPro" id="IPR055414">
    <property type="entry name" value="LRR_R13L4/SHOC2-like"/>
</dbReference>
<dbReference type="Proteomes" id="UP001634007">
    <property type="component" value="Unassembled WGS sequence"/>
</dbReference>
<name>A0ABD3IIJ2_EUCGL</name>
<dbReference type="EMBL" id="JBJKBG010000011">
    <property type="protein sequence ID" value="KAL3714775.1"/>
    <property type="molecule type" value="Genomic_DNA"/>
</dbReference>